<reference evidence="3" key="1">
    <citation type="submission" date="2016-11" db="UniProtKB">
        <authorList>
            <consortium name="WormBaseParasite"/>
        </authorList>
    </citation>
    <scope>IDENTIFICATION</scope>
    <source>
        <strain evidence="3">pt0022</strain>
    </source>
</reference>
<proteinExistence type="predicted"/>
<dbReference type="InterPro" id="IPR013087">
    <property type="entry name" value="Znf_C2H2_type"/>
</dbReference>
<keyword evidence="1" id="KW-0863">Zinc-finger</keyword>
<dbReference type="SUPFAM" id="SSF57667">
    <property type="entry name" value="beta-beta-alpha zinc fingers"/>
    <property type="match status" value="1"/>
</dbReference>
<dbReference type="STRING" id="6293.A0A1I8EAN8"/>
<sequence>MQMLRLKKLFYRPTETPCAPTGASIPSVLKQVKHVDTEIEGRGPGQQSAIDQQHITKDFLISSKNSKPASIISTSIVPIDENPVKNARKDEMSFLWTYDYLTTLRAHERVHNIDEPYKCNRCSESFHYMCELDYHAKQHSGKQYFIAIHQNFKGYMCEAKHFILIPICCIINIQVMRIKNQSLQRRPLLMLAYHMYGHRGEKILNPRVSRYLMARTENSYIIPGP</sequence>
<accession>A0A1I8EAN8</accession>
<protein>
    <submittedName>
        <fullName evidence="3">C2H2-type domain-containing protein</fullName>
    </submittedName>
</protein>
<dbReference type="GO" id="GO:0008270">
    <property type="term" value="F:zinc ion binding"/>
    <property type="evidence" value="ECO:0007669"/>
    <property type="project" value="UniProtKB-KW"/>
</dbReference>
<dbReference type="Gene3D" id="3.30.160.60">
    <property type="entry name" value="Classic Zinc Finger"/>
    <property type="match status" value="1"/>
</dbReference>
<organism evidence="3">
    <name type="scientific">Wuchereria bancrofti</name>
    <dbReference type="NCBI Taxonomy" id="6293"/>
    <lineage>
        <taxon>Eukaryota</taxon>
        <taxon>Metazoa</taxon>
        <taxon>Ecdysozoa</taxon>
        <taxon>Nematoda</taxon>
        <taxon>Chromadorea</taxon>
        <taxon>Rhabditida</taxon>
        <taxon>Spirurina</taxon>
        <taxon>Spiruromorpha</taxon>
        <taxon>Filarioidea</taxon>
        <taxon>Onchocercidae</taxon>
        <taxon>Wuchereria</taxon>
    </lineage>
</organism>
<dbReference type="PROSITE" id="PS50157">
    <property type="entry name" value="ZINC_FINGER_C2H2_2"/>
    <property type="match status" value="1"/>
</dbReference>
<evidence type="ECO:0000259" key="2">
    <source>
        <dbReference type="PROSITE" id="PS50157"/>
    </source>
</evidence>
<keyword evidence="1" id="KW-0479">Metal-binding</keyword>
<keyword evidence="1" id="KW-0862">Zinc</keyword>
<dbReference type="AlphaFoldDB" id="A0A1I8EAN8"/>
<evidence type="ECO:0000313" key="3">
    <source>
        <dbReference type="WBParaSite" id="maker-PairedContig_1207-snap-gene-0.28-mRNA-1"/>
    </source>
</evidence>
<evidence type="ECO:0000256" key="1">
    <source>
        <dbReference type="PROSITE-ProRule" id="PRU00042"/>
    </source>
</evidence>
<name>A0A1I8EAN8_WUCBA</name>
<dbReference type="InterPro" id="IPR036236">
    <property type="entry name" value="Znf_C2H2_sf"/>
</dbReference>
<dbReference type="WBParaSite" id="maker-PairedContig_1207-snap-gene-0.28-mRNA-1">
    <property type="protein sequence ID" value="maker-PairedContig_1207-snap-gene-0.28-mRNA-1"/>
    <property type="gene ID" value="maker-PairedContig_1207-snap-gene-0.28"/>
</dbReference>
<feature type="domain" description="C2H2-type" evidence="2">
    <location>
        <begin position="117"/>
        <end position="144"/>
    </location>
</feature>
<dbReference type="PROSITE" id="PS00028">
    <property type="entry name" value="ZINC_FINGER_C2H2_1"/>
    <property type="match status" value="1"/>
</dbReference>